<dbReference type="InterPro" id="IPR011701">
    <property type="entry name" value="MFS"/>
</dbReference>
<dbReference type="PANTHER" id="PTHR23507">
    <property type="entry name" value="ZGC:174356"/>
    <property type="match status" value="1"/>
</dbReference>
<keyword evidence="7" id="KW-1185">Reference proteome</keyword>
<feature type="transmembrane region" description="Helical" evidence="5">
    <location>
        <begin position="478"/>
        <end position="498"/>
    </location>
</feature>
<feature type="transmembrane region" description="Helical" evidence="5">
    <location>
        <begin position="421"/>
        <end position="447"/>
    </location>
</feature>
<dbReference type="OrthoDB" id="3026777at2759"/>
<dbReference type="SUPFAM" id="SSF103473">
    <property type="entry name" value="MFS general substrate transporter"/>
    <property type="match status" value="1"/>
</dbReference>
<comment type="subcellular location">
    <subcellularLocation>
        <location evidence="1">Membrane</location>
        <topology evidence="1">Multi-pass membrane protein</topology>
    </subcellularLocation>
</comment>
<reference evidence="6" key="1">
    <citation type="submission" date="2022-07" db="EMBL/GenBank/DDBJ databases">
        <authorList>
            <person name="Trinca V."/>
            <person name="Uliana J.V.C."/>
            <person name="Torres T.T."/>
            <person name="Ward R.J."/>
            <person name="Monesi N."/>
        </authorList>
    </citation>
    <scope>NUCLEOTIDE SEQUENCE</scope>
    <source>
        <strain evidence="6">HSMRA1968</strain>
        <tissue evidence="6">Whole embryos</tissue>
    </source>
</reference>
<feature type="transmembrane region" description="Helical" evidence="5">
    <location>
        <begin position="127"/>
        <end position="147"/>
    </location>
</feature>
<evidence type="ECO:0000256" key="1">
    <source>
        <dbReference type="ARBA" id="ARBA00004141"/>
    </source>
</evidence>
<feature type="transmembrane region" description="Helical" evidence="5">
    <location>
        <begin position="233"/>
        <end position="251"/>
    </location>
</feature>
<evidence type="ECO:0000313" key="6">
    <source>
        <dbReference type="EMBL" id="KAJ6643888.1"/>
    </source>
</evidence>
<feature type="transmembrane region" description="Helical" evidence="5">
    <location>
        <begin position="510"/>
        <end position="534"/>
    </location>
</feature>
<keyword evidence="4 5" id="KW-0472">Membrane</keyword>
<accession>A0A9Q0S4Q5</accession>
<feature type="transmembrane region" description="Helical" evidence="5">
    <location>
        <begin position="391"/>
        <end position="409"/>
    </location>
</feature>
<dbReference type="AlphaFoldDB" id="A0A9Q0S4Q5"/>
<evidence type="ECO:0000256" key="3">
    <source>
        <dbReference type="ARBA" id="ARBA00022989"/>
    </source>
</evidence>
<evidence type="ECO:0000256" key="2">
    <source>
        <dbReference type="ARBA" id="ARBA00022692"/>
    </source>
</evidence>
<keyword evidence="3 5" id="KW-1133">Transmembrane helix</keyword>
<protein>
    <submittedName>
        <fullName evidence="6">Proton-coupled folate transporter</fullName>
    </submittedName>
</protein>
<evidence type="ECO:0000313" key="7">
    <source>
        <dbReference type="Proteomes" id="UP001151699"/>
    </source>
</evidence>
<dbReference type="Proteomes" id="UP001151699">
    <property type="component" value="Chromosome B"/>
</dbReference>
<name>A0A9Q0S4Q5_9DIPT</name>
<comment type="caution">
    <text evidence="6">The sequence shown here is derived from an EMBL/GenBank/DDBJ whole genome shotgun (WGS) entry which is preliminary data.</text>
</comment>
<feature type="transmembrane region" description="Helical" evidence="5">
    <location>
        <begin position="191"/>
        <end position="213"/>
    </location>
</feature>
<evidence type="ECO:0000256" key="4">
    <source>
        <dbReference type="ARBA" id="ARBA00023136"/>
    </source>
</evidence>
<organism evidence="6 7">
    <name type="scientific">Pseudolycoriella hygida</name>
    <dbReference type="NCBI Taxonomy" id="35572"/>
    <lineage>
        <taxon>Eukaryota</taxon>
        <taxon>Metazoa</taxon>
        <taxon>Ecdysozoa</taxon>
        <taxon>Arthropoda</taxon>
        <taxon>Hexapoda</taxon>
        <taxon>Insecta</taxon>
        <taxon>Pterygota</taxon>
        <taxon>Neoptera</taxon>
        <taxon>Endopterygota</taxon>
        <taxon>Diptera</taxon>
        <taxon>Nematocera</taxon>
        <taxon>Sciaroidea</taxon>
        <taxon>Sciaridae</taxon>
        <taxon>Pseudolycoriella</taxon>
    </lineage>
</organism>
<dbReference type="Gene3D" id="1.20.1250.20">
    <property type="entry name" value="MFS general substrate transporter like domains"/>
    <property type="match status" value="1"/>
</dbReference>
<dbReference type="EMBL" id="WJQU01000002">
    <property type="protein sequence ID" value="KAJ6643888.1"/>
    <property type="molecule type" value="Genomic_DNA"/>
</dbReference>
<feature type="transmembrane region" description="Helical" evidence="5">
    <location>
        <begin position="159"/>
        <end position="179"/>
    </location>
</feature>
<gene>
    <name evidence="6" type="primary">slc46a1_0</name>
    <name evidence="6" type="ORF">Bhyg_08853</name>
</gene>
<feature type="transmembrane region" description="Helical" evidence="5">
    <location>
        <begin position="257"/>
        <end position="276"/>
    </location>
</feature>
<dbReference type="Pfam" id="PF07690">
    <property type="entry name" value="MFS_1"/>
    <property type="match status" value="1"/>
</dbReference>
<sequence length="568" mass="63738">MSAIETEIRRGRESKCSKLKRYITVEPVTLAINVPYCLLVICLQNLTLEKACRVNLGYTDLVCDNMMNKAMNNINCGDVFQLQQSLLKNNFTNFDGSDGTVRSNDDHDFNMDVCSAELESQKLGSTINAYTAPFVAVIGVLIVLFWGNWSDKSGKRKPCILVPLIFEFLGQLVALIAAIFMKQLTMEFNAILGAIIRAIGGGWSLMGIGLFSYLTEVTEEKDRVFRFGVMYQLYPIVTICTLPFSGIFYQYFGYIKLISLCMLINFLGVLYIIFILEEVKPSAVKSNIENQSPETELTDMLTESQSCKNATAAIESAAIESPAITESNKCRNAIKDCAMVIVRKRSGNGRKIVCMALAIAGLLQVLEHESENEYYFVRTKLNWEALEEAPYAAYGSVTSFIGNILMLVVMSKYLKMSDTILAIISSSFTALSKLICITVTTTFMLYVAKTFDIFYGIPSLTVRSIVSTVVDNTEIGKIYSMMGVLENISQFIFVPIYTNIYKYTVDFFPNAYFICSFVVITFVSILCWIMHYWVRTHAGTDELTATESMCNKKLNTDVRLQNESDSDE</sequence>
<dbReference type="GO" id="GO:0022857">
    <property type="term" value="F:transmembrane transporter activity"/>
    <property type="evidence" value="ECO:0007669"/>
    <property type="project" value="InterPro"/>
</dbReference>
<proteinExistence type="predicted"/>
<dbReference type="InterPro" id="IPR036259">
    <property type="entry name" value="MFS_trans_sf"/>
</dbReference>
<dbReference type="PANTHER" id="PTHR23507:SF1">
    <property type="entry name" value="FI18259P1-RELATED"/>
    <property type="match status" value="1"/>
</dbReference>
<keyword evidence="2 5" id="KW-0812">Transmembrane</keyword>
<evidence type="ECO:0000256" key="5">
    <source>
        <dbReference type="SAM" id="Phobius"/>
    </source>
</evidence>
<dbReference type="GO" id="GO:0016020">
    <property type="term" value="C:membrane"/>
    <property type="evidence" value="ECO:0007669"/>
    <property type="project" value="UniProtKB-SubCell"/>
</dbReference>